<sequence length="356" mass="40589">MKVADTKSKQPVKAIHATRKYANGALRRGSGLTVRAETIIPPQLRWPSRECSGWTARLPPRRTGFDFRRGFLGDLPSPRPFIPALLHTHLASPLSQDLFVKSRPNLFTQLNSFSPVAFNSSETDLLTNSQCDNRTEHLLRRRHRRTNPRPSDYKSATLPLSYEGRAGPFTYYSHGTVACGEVLQGKLVLAQYCTHSAHAAGTSNQSRAGRNSMYCGHSRESGEAPITHCTYLRGLATAKKQCLIVWLRSLQHAPEQKHVEWMSRQPIALPRERRCPYWRYVLDLYSTDHDFAYLATCEILKPQLLSEPPPQPPDLSFMVPDGRRCRQDLSRRRQPQGQSQFRSLNWRREPPSNHGR</sequence>
<evidence type="ECO:0000313" key="3">
    <source>
        <dbReference type="Proteomes" id="UP001159363"/>
    </source>
</evidence>
<feature type="compositionally biased region" description="Basic and acidic residues" evidence="1">
    <location>
        <begin position="346"/>
        <end position="356"/>
    </location>
</feature>
<name>A0ABQ9GCX3_9NEOP</name>
<evidence type="ECO:0000256" key="1">
    <source>
        <dbReference type="SAM" id="MobiDB-lite"/>
    </source>
</evidence>
<evidence type="ECO:0000313" key="2">
    <source>
        <dbReference type="EMBL" id="KAJ8870234.1"/>
    </source>
</evidence>
<comment type="caution">
    <text evidence="2">The sequence shown here is derived from an EMBL/GenBank/DDBJ whole genome shotgun (WGS) entry which is preliminary data.</text>
</comment>
<protein>
    <submittedName>
        <fullName evidence="2">Uncharacterized protein</fullName>
    </submittedName>
</protein>
<proteinExistence type="predicted"/>
<keyword evidence="3" id="KW-1185">Reference proteome</keyword>
<reference evidence="2 3" key="1">
    <citation type="submission" date="2023-02" db="EMBL/GenBank/DDBJ databases">
        <title>LHISI_Scaffold_Assembly.</title>
        <authorList>
            <person name="Stuart O.P."/>
            <person name="Cleave R."/>
            <person name="Magrath M.J.L."/>
            <person name="Mikheyev A.S."/>
        </authorList>
    </citation>
    <scope>NUCLEOTIDE SEQUENCE [LARGE SCALE GENOMIC DNA]</scope>
    <source>
        <strain evidence="2">Daus_M_001</strain>
        <tissue evidence="2">Leg muscle</tissue>
    </source>
</reference>
<dbReference type="Proteomes" id="UP001159363">
    <property type="component" value="Chromosome 12"/>
</dbReference>
<organism evidence="2 3">
    <name type="scientific">Dryococelus australis</name>
    <dbReference type="NCBI Taxonomy" id="614101"/>
    <lineage>
        <taxon>Eukaryota</taxon>
        <taxon>Metazoa</taxon>
        <taxon>Ecdysozoa</taxon>
        <taxon>Arthropoda</taxon>
        <taxon>Hexapoda</taxon>
        <taxon>Insecta</taxon>
        <taxon>Pterygota</taxon>
        <taxon>Neoptera</taxon>
        <taxon>Polyneoptera</taxon>
        <taxon>Phasmatodea</taxon>
        <taxon>Verophasmatodea</taxon>
        <taxon>Anareolatae</taxon>
        <taxon>Phasmatidae</taxon>
        <taxon>Eurycanthinae</taxon>
        <taxon>Dryococelus</taxon>
    </lineage>
</organism>
<dbReference type="EMBL" id="JARBHB010000013">
    <property type="protein sequence ID" value="KAJ8870234.1"/>
    <property type="molecule type" value="Genomic_DNA"/>
</dbReference>
<feature type="region of interest" description="Disordered" evidence="1">
    <location>
        <begin position="327"/>
        <end position="356"/>
    </location>
</feature>
<gene>
    <name evidence="2" type="ORF">PR048_029252</name>
</gene>
<accession>A0ABQ9GCX3</accession>